<evidence type="ECO:0000313" key="3">
    <source>
        <dbReference type="Proteomes" id="UP001454036"/>
    </source>
</evidence>
<evidence type="ECO:0000256" key="1">
    <source>
        <dbReference type="SAM" id="MobiDB-lite"/>
    </source>
</evidence>
<dbReference type="Proteomes" id="UP001454036">
    <property type="component" value="Unassembled WGS sequence"/>
</dbReference>
<feature type="compositionally biased region" description="Polar residues" evidence="1">
    <location>
        <begin position="46"/>
        <end position="61"/>
    </location>
</feature>
<organism evidence="2 3">
    <name type="scientific">Lithospermum erythrorhizon</name>
    <name type="common">Purple gromwell</name>
    <name type="synonym">Lithospermum officinale var. erythrorhizon</name>
    <dbReference type="NCBI Taxonomy" id="34254"/>
    <lineage>
        <taxon>Eukaryota</taxon>
        <taxon>Viridiplantae</taxon>
        <taxon>Streptophyta</taxon>
        <taxon>Embryophyta</taxon>
        <taxon>Tracheophyta</taxon>
        <taxon>Spermatophyta</taxon>
        <taxon>Magnoliopsida</taxon>
        <taxon>eudicotyledons</taxon>
        <taxon>Gunneridae</taxon>
        <taxon>Pentapetalae</taxon>
        <taxon>asterids</taxon>
        <taxon>lamiids</taxon>
        <taxon>Boraginales</taxon>
        <taxon>Boraginaceae</taxon>
        <taxon>Boraginoideae</taxon>
        <taxon>Lithospermeae</taxon>
        <taxon>Lithospermum</taxon>
    </lineage>
</organism>
<dbReference type="AlphaFoldDB" id="A0AAV3RNL5"/>
<name>A0AAV3RNL5_LITER</name>
<feature type="region of interest" description="Disordered" evidence="1">
    <location>
        <begin position="168"/>
        <end position="199"/>
    </location>
</feature>
<comment type="caution">
    <text evidence="2">The sequence shown here is derived from an EMBL/GenBank/DDBJ whole genome shotgun (WGS) entry which is preliminary data.</text>
</comment>
<feature type="region of interest" description="Disordered" evidence="1">
    <location>
        <begin position="26"/>
        <end position="113"/>
    </location>
</feature>
<sequence>MAGDDDPPPEEGGLASKLLIPQPLLPLELNPTNFSGPPLLPHLPPNQNSLKQSITHANSPPTVAPPPSISLASPNIVPSPQPPTFSPPIANRQFSAPPQPPTLPQPGSYQESPAVLPVASQPFNVPPSNPLVSLPSPSDDHVTGVFQPSQPKVVQPSQPLVTHTVATLPPKPLLTDPAHTTLDASSQPPTPAPSTKLSGTSCTLAFASAADPHAQVNHASLLKPSYAHAARGLAPFYSAEDMQPQPCLDSRTCHATSTSVVKPHQLTMQNQPVQNLVVQPGPSLHQHV</sequence>
<proteinExistence type="predicted"/>
<reference evidence="2 3" key="1">
    <citation type="submission" date="2024-01" db="EMBL/GenBank/DDBJ databases">
        <title>The complete chloroplast genome sequence of Lithospermum erythrorhizon: insights into the phylogenetic relationship among Boraginaceae species and the maternal lineages of purple gromwells.</title>
        <authorList>
            <person name="Okada T."/>
            <person name="Watanabe K."/>
        </authorList>
    </citation>
    <scope>NUCLEOTIDE SEQUENCE [LARGE SCALE GENOMIC DNA]</scope>
</reference>
<feature type="compositionally biased region" description="Pro residues" evidence="1">
    <location>
        <begin position="77"/>
        <end position="86"/>
    </location>
</feature>
<accession>A0AAV3RNL5</accession>
<protein>
    <submittedName>
        <fullName evidence="2">Uncharacterized protein</fullName>
    </submittedName>
</protein>
<evidence type="ECO:0000313" key="2">
    <source>
        <dbReference type="EMBL" id="GAA0183273.1"/>
    </source>
</evidence>
<keyword evidence="3" id="KW-1185">Reference proteome</keyword>
<dbReference type="EMBL" id="BAABME010029159">
    <property type="protein sequence ID" value="GAA0183273.1"/>
    <property type="molecule type" value="Genomic_DNA"/>
</dbReference>
<gene>
    <name evidence="2" type="ORF">LIER_42376</name>
</gene>